<keyword evidence="2" id="KW-0812">Transmembrane</keyword>
<sequence>MTQTATGSPAASRPDIEVNLNPDRVTAGETSKVWILANCPVPSGGPAHTGTAGSKAFVSGVALDPVPAPTPSASPTSTAKPAIPWVRGRAEVSARVKRGTYTVEVKCEGTNDVGSAKLRITKGEDVPDGVPTKAPKAGGGGTFGQAAAEEDSSFPIVPAGALLAVVLAGGVGLAVRRRKG</sequence>
<comment type="caution">
    <text evidence="3">The sequence shown here is derived from an EMBL/GenBank/DDBJ whole genome shotgun (WGS) entry which is preliminary data.</text>
</comment>
<evidence type="ECO:0000313" key="4">
    <source>
        <dbReference type="Proteomes" id="UP001501578"/>
    </source>
</evidence>
<accession>A0ABN1PEL3</accession>
<keyword evidence="4" id="KW-1185">Reference proteome</keyword>
<proteinExistence type="predicted"/>
<feature type="region of interest" description="Disordered" evidence="1">
    <location>
        <begin position="123"/>
        <end position="146"/>
    </location>
</feature>
<reference evidence="3 4" key="1">
    <citation type="journal article" date="2019" name="Int. J. Syst. Evol. Microbiol.">
        <title>The Global Catalogue of Microorganisms (GCM) 10K type strain sequencing project: providing services to taxonomists for standard genome sequencing and annotation.</title>
        <authorList>
            <consortium name="The Broad Institute Genomics Platform"/>
            <consortium name="The Broad Institute Genome Sequencing Center for Infectious Disease"/>
            <person name="Wu L."/>
            <person name="Ma J."/>
        </authorList>
    </citation>
    <scope>NUCLEOTIDE SEQUENCE [LARGE SCALE GENOMIC DNA]</scope>
    <source>
        <strain evidence="3 4">JCM 11136</strain>
    </source>
</reference>
<dbReference type="Proteomes" id="UP001501578">
    <property type="component" value="Unassembled WGS sequence"/>
</dbReference>
<dbReference type="EMBL" id="BAAAHQ010000012">
    <property type="protein sequence ID" value="GAA0926876.1"/>
    <property type="molecule type" value="Genomic_DNA"/>
</dbReference>
<feature type="region of interest" description="Disordered" evidence="1">
    <location>
        <begin position="1"/>
        <end position="20"/>
    </location>
</feature>
<evidence type="ECO:0000256" key="2">
    <source>
        <dbReference type="SAM" id="Phobius"/>
    </source>
</evidence>
<feature type="transmembrane region" description="Helical" evidence="2">
    <location>
        <begin position="156"/>
        <end position="175"/>
    </location>
</feature>
<gene>
    <name evidence="3" type="ORF">GCM10009560_29080</name>
</gene>
<protein>
    <recommendedName>
        <fullName evidence="5">Gram-positive cocci surface proteins LPxTG domain-containing protein</fullName>
    </recommendedName>
</protein>
<keyword evidence="2" id="KW-0472">Membrane</keyword>
<evidence type="ECO:0000313" key="3">
    <source>
        <dbReference type="EMBL" id="GAA0926876.1"/>
    </source>
</evidence>
<name>A0ABN1PEL3_9ACTN</name>
<keyword evidence="2" id="KW-1133">Transmembrane helix</keyword>
<evidence type="ECO:0008006" key="5">
    <source>
        <dbReference type="Google" id="ProtNLM"/>
    </source>
</evidence>
<evidence type="ECO:0000256" key="1">
    <source>
        <dbReference type="SAM" id="MobiDB-lite"/>
    </source>
</evidence>
<organism evidence="3 4">
    <name type="scientific">Nonomuraea longicatena</name>
    <dbReference type="NCBI Taxonomy" id="83682"/>
    <lineage>
        <taxon>Bacteria</taxon>
        <taxon>Bacillati</taxon>
        <taxon>Actinomycetota</taxon>
        <taxon>Actinomycetes</taxon>
        <taxon>Streptosporangiales</taxon>
        <taxon>Streptosporangiaceae</taxon>
        <taxon>Nonomuraea</taxon>
    </lineage>
</organism>